<keyword evidence="1" id="KW-0472">Membrane</keyword>
<name>A0ABQ2CYB0_9DEIO</name>
<accession>A0ABQ2CYB0</accession>
<evidence type="ECO:0000256" key="1">
    <source>
        <dbReference type="SAM" id="Phobius"/>
    </source>
</evidence>
<gene>
    <name evidence="2" type="ORF">GCM10008938_12720</name>
</gene>
<dbReference type="RefSeq" id="WP_189001520.1">
    <property type="nucleotide sequence ID" value="NZ_BMOD01000003.1"/>
</dbReference>
<comment type="caution">
    <text evidence="2">The sequence shown here is derived from an EMBL/GenBank/DDBJ whole genome shotgun (WGS) entry which is preliminary data.</text>
</comment>
<dbReference type="EMBL" id="BMOD01000003">
    <property type="protein sequence ID" value="GGJ28074.1"/>
    <property type="molecule type" value="Genomic_DNA"/>
</dbReference>
<reference evidence="3" key="1">
    <citation type="journal article" date="2019" name="Int. J. Syst. Evol. Microbiol.">
        <title>The Global Catalogue of Microorganisms (GCM) 10K type strain sequencing project: providing services to taxonomists for standard genome sequencing and annotation.</title>
        <authorList>
            <consortium name="The Broad Institute Genomics Platform"/>
            <consortium name="The Broad Institute Genome Sequencing Center for Infectious Disease"/>
            <person name="Wu L."/>
            <person name="Ma J."/>
        </authorList>
    </citation>
    <scope>NUCLEOTIDE SEQUENCE [LARGE SCALE GENOMIC DNA]</scope>
    <source>
        <strain evidence="3">JCM 14370</strain>
    </source>
</reference>
<keyword evidence="1" id="KW-1133">Transmembrane helix</keyword>
<evidence type="ECO:0000313" key="3">
    <source>
        <dbReference type="Proteomes" id="UP000632222"/>
    </source>
</evidence>
<keyword evidence="1" id="KW-0812">Transmembrane</keyword>
<protein>
    <submittedName>
        <fullName evidence="2">Uncharacterized protein</fullName>
    </submittedName>
</protein>
<evidence type="ECO:0000313" key="2">
    <source>
        <dbReference type="EMBL" id="GGJ28074.1"/>
    </source>
</evidence>
<sequence length="125" mass="13797">MHTYLLLAGLLLTLIGIVHSVLGEVLIFKRLRKGTRIPTWGALLLKESHVRILWATWHLASVLGWGLAALLFRLAFSADPANLDFFKTTLALSTFAGGFLVLIGTNGKHPGWVGLWLVALLIWLD</sequence>
<feature type="transmembrane region" description="Helical" evidence="1">
    <location>
        <begin position="84"/>
        <end position="103"/>
    </location>
</feature>
<organism evidence="2 3">
    <name type="scientific">Deinococcus roseus</name>
    <dbReference type="NCBI Taxonomy" id="392414"/>
    <lineage>
        <taxon>Bacteria</taxon>
        <taxon>Thermotogati</taxon>
        <taxon>Deinococcota</taxon>
        <taxon>Deinococci</taxon>
        <taxon>Deinococcales</taxon>
        <taxon>Deinococcaceae</taxon>
        <taxon>Deinococcus</taxon>
    </lineage>
</organism>
<keyword evidence="3" id="KW-1185">Reference proteome</keyword>
<dbReference type="Proteomes" id="UP000632222">
    <property type="component" value="Unassembled WGS sequence"/>
</dbReference>
<proteinExistence type="predicted"/>
<feature type="transmembrane region" description="Helical" evidence="1">
    <location>
        <begin position="52"/>
        <end position="72"/>
    </location>
</feature>